<comment type="similarity">
    <text evidence="4">Belongs to the cyclic nucleotide phosphodiesterase class-III family.</text>
</comment>
<dbReference type="OrthoDB" id="651281at2"/>
<dbReference type="EMBL" id="JXXE01000450">
    <property type="protein sequence ID" value="KIZ39236.1"/>
    <property type="molecule type" value="Genomic_DNA"/>
</dbReference>
<dbReference type="PATRIC" id="fig|1076.23.peg.4890"/>
<dbReference type="GO" id="GO:0046872">
    <property type="term" value="F:metal ion binding"/>
    <property type="evidence" value="ECO:0007669"/>
    <property type="project" value="UniProtKB-KW"/>
</dbReference>
<dbReference type="InterPro" id="IPR050884">
    <property type="entry name" value="CNP_phosphodiesterase-III"/>
</dbReference>
<dbReference type="GO" id="GO:0004112">
    <property type="term" value="F:cyclic-nucleotide phosphodiesterase activity"/>
    <property type="evidence" value="ECO:0007669"/>
    <property type="project" value="InterPro"/>
</dbReference>
<dbReference type="Gene3D" id="3.30.750.180">
    <property type="entry name" value="GpdQ, beta-strand dimerisation domain"/>
    <property type="match status" value="1"/>
</dbReference>
<protein>
    <submittedName>
        <fullName evidence="6">Metallophosphatase</fullName>
    </submittedName>
</protein>
<organism evidence="6 7">
    <name type="scientific">Rhodopseudomonas palustris</name>
    <dbReference type="NCBI Taxonomy" id="1076"/>
    <lineage>
        <taxon>Bacteria</taxon>
        <taxon>Pseudomonadati</taxon>
        <taxon>Pseudomonadota</taxon>
        <taxon>Alphaproteobacteria</taxon>
        <taxon>Hyphomicrobiales</taxon>
        <taxon>Nitrobacteraceae</taxon>
        <taxon>Rhodopseudomonas</taxon>
    </lineage>
</organism>
<dbReference type="InterPro" id="IPR042281">
    <property type="entry name" value="GpdQ_beta-strand"/>
</dbReference>
<dbReference type="SUPFAM" id="SSF56300">
    <property type="entry name" value="Metallo-dependent phosphatases"/>
    <property type="match status" value="1"/>
</dbReference>
<name>A0A0D7EF31_RHOPL</name>
<dbReference type="InterPro" id="IPR029052">
    <property type="entry name" value="Metallo-depent_PP-like"/>
</dbReference>
<dbReference type="PANTHER" id="PTHR42988">
    <property type="entry name" value="PHOSPHOHYDROLASE"/>
    <property type="match status" value="1"/>
</dbReference>
<evidence type="ECO:0000256" key="1">
    <source>
        <dbReference type="ARBA" id="ARBA00022723"/>
    </source>
</evidence>
<dbReference type="PANTHER" id="PTHR42988:SF2">
    <property type="entry name" value="CYCLIC NUCLEOTIDE PHOSPHODIESTERASE CBUA0032-RELATED"/>
    <property type="match status" value="1"/>
</dbReference>
<keyword evidence="3" id="KW-0408">Iron</keyword>
<proteinExistence type="inferred from homology"/>
<keyword evidence="2" id="KW-0378">Hydrolase</keyword>
<dbReference type="CDD" id="cd07402">
    <property type="entry name" value="MPP_GpdQ"/>
    <property type="match status" value="1"/>
</dbReference>
<evidence type="ECO:0000259" key="5">
    <source>
        <dbReference type="Pfam" id="PF00149"/>
    </source>
</evidence>
<dbReference type="InterPro" id="IPR042283">
    <property type="entry name" value="GpdQ_catalytic"/>
</dbReference>
<reference evidence="6 7" key="1">
    <citation type="submission" date="2014-11" db="EMBL/GenBank/DDBJ databases">
        <title>Genomics and ecophysiology of heterotrophic nitrogen fixing bacteria isolated from estuarine surface water.</title>
        <authorList>
            <person name="Bentzon-Tilia M."/>
            <person name="Severin I."/>
            <person name="Hansen L.H."/>
            <person name="Riemann L."/>
        </authorList>
    </citation>
    <scope>NUCLEOTIDE SEQUENCE [LARGE SCALE GENOMIC DNA]</scope>
    <source>
        <strain evidence="6 7">BAL398</strain>
    </source>
</reference>
<dbReference type="InterPro" id="IPR026575">
    <property type="entry name" value="GpdQ/CpdA-like"/>
</dbReference>
<sequence length="292" mass="31683">MPRQPILIAQISDLHIKPPGQLAYGRVDTAAALTRCVAALNDFAPRPDLVVISGDLADTPSAAEYDHLKQLLAPLQIPWLGIPGNHDSRALMRAAFPQAGYPEAGALNQIRAVGELDIVLLDSSVHGQPHGELDAATLQWLDRTLAASQRPALLFLHHPPFRTGIWHMDRQDLLNAAALREVVTWHPRVRLVAAGHVHRAVLTVFAGAAATICPAPNHAVALDLAELIAPSFRVEPPAFHLHAWFPSQEFSEQRSSHPDFGEPDFGELVTHIVPIGGFDGPHPFFGPDGKLL</sequence>
<evidence type="ECO:0000256" key="3">
    <source>
        <dbReference type="ARBA" id="ARBA00023004"/>
    </source>
</evidence>
<evidence type="ECO:0000256" key="2">
    <source>
        <dbReference type="ARBA" id="ARBA00022801"/>
    </source>
</evidence>
<evidence type="ECO:0000313" key="7">
    <source>
        <dbReference type="Proteomes" id="UP000032515"/>
    </source>
</evidence>
<evidence type="ECO:0000313" key="6">
    <source>
        <dbReference type="EMBL" id="KIZ39236.1"/>
    </source>
</evidence>
<dbReference type="Proteomes" id="UP000032515">
    <property type="component" value="Unassembled WGS sequence"/>
</dbReference>
<gene>
    <name evidence="6" type="ORF">OO17_21005</name>
</gene>
<keyword evidence="1" id="KW-0479">Metal-binding</keyword>
<dbReference type="Gene3D" id="3.60.21.40">
    <property type="entry name" value="GpdQ, catalytic alpha/beta sandwich domain"/>
    <property type="match status" value="1"/>
</dbReference>
<feature type="domain" description="Calcineurin-like phosphoesterase" evidence="5">
    <location>
        <begin position="8"/>
        <end position="199"/>
    </location>
</feature>
<dbReference type="InterPro" id="IPR004843">
    <property type="entry name" value="Calcineurin-like_PHP"/>
</dbReference>
<accession>A0A0D7EF31</accession>
<evidence type="ECO:0000256" key="4">
    <source>
        <dbReference type="ARBA" id="ARBA00025742"/>
    </source>
</evidence>
<dbReference type="Pfam" id="PF00149">
    <property type="entry name" value="Metallophos"/>
    <property type="match status" value="1"/>
</dbReference>
<dbReference type="AlphaFoldDB" id="A0A0D7EF31"/>
<dbReference type="RefSeq" id="WP_044415223.1">
    <property type="nucleotide sequence ID" value="NZ_JXXE01000450.1"/>
</dbReference>
<comment type="caution">
    <text evidence="6">The sequence shown here is derived from an EMBL/GenBank/DDBJ whole genome shotgun (WGS) entry which is preliminary data.</text>
</comment>